<dbReference type="Proteomes" id="UP000789719">
    <property type="component" value="Unassembled WGS sequence"/>
</dbReference>
<dbReference type="CDD" id="cd16913">
    <property type="entry name" value="YkuD_like"/>
    <property type="match status" value="1"/>
</dbReference>
<keyword evidence="5 6" id="KW-0961">Cell wall biogenesis/degradation</keyword>
<keyword evidence="10" id="KW-1185">Reference proteome</keyword>
<dbReference type="InterPro" id="IPR038063">
    <property type="entry name" value="Transpep_catalytic_dom"/>
</dbReference>
<sequence length="204" mass="22474">MKIKQILISIVASSAIFGGILAVTPTATITNQVSAAVTKAKVQPNAQPKSVMLPANWWGPSESVPYPNVAQHPKMWIHVSLAKQRVYLMDGGKTLYTMYASTGLPKRGWGATPKGTFFIQRERGKSFSEGSGRGRISAYNFVSFKDHGVYLFHSVPVDYRGHVLPFPAGAQGKYPSSHGCIHLSLADSKWFFQNIRYNTMVIIN</sequence>
<keyword evidence="7" id="KW-0732">Signal</keyword>
<evidence type="ECO:0000256" key="1">
    <source>
        <dbReference type="ARBA" id="ARBA00004752"/>
    </source>
</evidence>
<feature type="active site" description="Proton donor/acceptor" evidence="6">
    <location>
        <position position="153"/>
    </location>
</feature>
<evidence type="ECO:0000256" key="3">
    <source>
        <dbReference type="ARBA" id="ARBA00022960"/>
    </source>
</evidence>
<dbReference type="InterPro" id="IPR005490">
    <property type="entry name" value="LD_TPept_cat_dom"/>
</dbReference>
<evidence type="ECO:0000256" key="5">
    <source>
        <dbReference type="ARBA" id="ARBA00023316"/>
    </source>
</evidence>
<dbReference type="RefSeq" id="WP_230098890.1">
    <property type="nucleotide sequence ID" value="NZ_CAKKNT010000016.1"/>
</dbReference>
<comment type="caution">
    <text evidence="9">The sequence shown here is derived from an EMBL/GenBank/DDBJ whole genome shotgun (WGS) entry which is preliminary data.</text>
</comment>
<evidence type="ECO:0000256" key="2">
    <source>
        <dbReference type="ARBA" id="ARBA00022679"/>
    </source>
</evidence>
<gene>
    <name evidence="9" type="ORF">WGH24286_01251</name>
</gene>
<dbReference type="SUPFAM" id="SSF141523">
    <property type="entry name" value="L,D-transpeptidase catalytic domain-like"/>
    <property type="match status" value="1"/>
</dbReference>
<evidence type="ECO:0000256" key="7">
    <source>
        <dbReference type="SAM" id="SignalP"/>
    </source>
</evidence>
<keyword evidence="2" id="KW-0808">Transferase</keyword>
<reference evidence="9 10" key="1">
    <citation type="submission" date="2021-11" db="EMBL/GenBank/DDBJ databases">
        <authorList>
            <person name="Depoorter E."/>
        </authorList>
    </citation>
    <scope>NUCLEOTIDE SEQUENCE [LARGE SCALE GENOMIC DNA]</scope>
    <source>
        <strain evidence="9 10">LMG 24286</strain>
    </source>
</reference>
<dbReference type="PROSITE" id="PS52029">
    <property type="entry name" value="LD_TPASE"/>
    <property type="match status" value="1"/>
</dbReference>
<evidence type="ECO:0000256" key="6">
    <source>
        <dbReference type="PROSITE-ProRule" id="PRU01373"/>
    </source>
</evidence>
<comment type="pathway">
    <text evidence="1 6">Cell wall biogenesis; peptidoglycan biosynthesis.</text>
</comment>
<evidence type="ECO:0000313" key="9">
    <source>
        <dbReference type="EMBL" id="CAH0418809.1"/>
    </source>
</evidence>
<organism evidence="9 10">
    <name type="scientific">Periweissella ghanensis</name>
    <dbReference type="NCBI Taxonomy" id="467997"/>
    <lineage>
        <taxon>Bacteria</taxon>
        <taxon>Bacillati</taxon>
        <taxon>Bacillota</taxon>
        <taxon>Bacilli</taxon>
        <taxon>Lactobacillales</taxon>
        <taxon>Lactobacillaceae</taxon>
        <taxon>Periweissella</taxon>
    </lineage>
</organism>
<dbReference type="Gene3D" id="2.40.440.10">
    <property type="entry name" value="L,D-transpeptidase catalytic domain-like"/>
    <property type="match status" value="1"/>
</dbReference>
<protein>
    <recommendedName>
        <fullName evidence="8">L,D-TPase catalytic domain-containing protein</fullName>
    </recommendedName>
</protein>
<keyword evidence="4 6" id="KW-0573">Peptidoglycan synthesis</keyword>
<dbReference type="PANTHER" id="PTHR30582:SF2">
    <property type="entry name" value="L,D-TRANSPEPTIDASE YCIB-RELATED"/>
    <property type="match status" value="1"/>
</dbReference>
<feature type="signal peptide" evidence="7">
    <location>
        <begin position="1"/>
        <end position="22"/>
    </location>
</feature>
<accession>A0ABM8ZBY8</accession>
<proteinExistence type="predicted"/>
<feature type="domain" description="L,D-TPase catalytic" evidence="8">
    <location>
        <begin position="75"/>
        <end position="204"/>
    </location>
</feature>
<dbReference type="InterPro" id="IPR050979">
    <property type="entry name" value="LD-transpeptidase"/>
</dbReference>
<dbReference type="PANTHER" id="PTHR30582">
    <property type="entry name" value="L,D-TRANSPEPTIDASE"/>
    <property type="match status" value="1"/>
</dbReference>
<evidence type="ECO:0000313" key="10">
    <source>
        <dbReference type="Proteomes" id="UP000789719"/>
    </source>
</evidence>
<dbReference type="EMBL" id="CAKKNT010000016">
    <property type="protein sequence ID" value="CAH0418809.1"/>
    <property type="molecule type" value="Genomic_DNA"/>
</dbReference>
<evidence type="ECO:0000259" key="8">
    <source>
        <dbReference type="PROSITE" id="PS52029"/>
    </source>
</evidence>
<evidence type="ECO:0000256" key="4">
    <source>
        <dbReference type="ARBA" id="ARBA00022984"/>
    </source>
</evidence>
<keyword evidence="3 6" id="KW-0133">Cell shape</keyword>
<feature type="active site" description="Nucleophile" evidence="6">
    <location>
        <position position="180"/>
    </location>
</feature>
<name>A0ABM8ZBY8_9LACO</name>
<dbReference type="Pfam" id="PF03734">
    <property type="entry name" value="YkuD"/>
    <property type="match status" value="1"/>
</dbReference>
<feature type="chain" id="PRO_5045193225" description="L,D-TPase catalytic domain-containing protein" evidence="7">
    <location>
        <begin position="23"/>
        <end position="204"/>
    </location>
</feature>